<proteinExistence type="predicted"/>
<dbReference type="AlphaFoldDB" id="A0A7S1GN15"/>
<accession>A0A7S1GN15</accession>
<protein>
    <submittedName>
        <fullName evidence="1">Uncharacterized protein</fullName>
    </submittedName>
</protein>
<dbReference type="EMBL" id="HBFW01021580">
    <property type="protein sequence ID" value="CAD8942841.1"/>
    <property type="molecule type" value="Transcribed_RNA"/>
</dbReference>
<reference evidence="1" key="1">
    <citation type="submission" date="2021-01" db="EMBL/GenBank/DDBJ databases">
        <authorList>
            <person name="Corre E."/>
            <person name="Pelletier E."/>
            <person name="Niang G."/>
            <person name="Scheremetjew M."/>
            <person name="Finn R."/>
            <person name="Kale V."/>
            <person name="Holt S."/>
            <person name="Cochrane G."/>
            <person name="Meng A."/>
            <person name="Brown T."/>
            <person name="Cohen L."/>
        </authorList>
    </citation>
    <scope>NUCLEOTIDE SEQUENCE</scope>
    <source>
        <strain evidence="1">ECT3854</strain>
    </source>
</reference>
<sequence length="91" mass="9601">MLSGTVPSELDGMSMLTSLWLHYNNLVGDLSGLCSVIASPPTTTTTFVQADCFGEITCPCCECCCQGTSNCSCPFVIASQCNRRCGPRPPA</sequence>
<organism evidence="1">
    <name type="scientific">Cyclophora tenuis</name>
    <name type="common">Marine diatom</name>
    <dbReference type="NCBI Taxonomy" id="216820"/>
    <lineage>
        <taxon>Eukaryota</taxon>
        <taxon>Sar</taxon>
        <taxon>Stramenopiles</taxon>
        <taxon>Ochrophyta</taxon>
        <taxon>Bacillariophyta</taxon>
        <taxon>Fragilariophyceae</taxon>
        <taxon>Fragilariophycidae</taxon>
        <taxon>Cyclophorales</taxon>
        <taxon>Cyclophoraceae</taxon>
        <taxon>Cyclophora</taxon>
    </lineage>
</organism>
<name>A0A7S1GN15_CYCTE</name>
<evidence type="ECO:0000313" key="1">
    <source>
        <dbReference type="EMBL" id="CAD8942841.1"/>
    </source>
</evidence>
<gene>
    <name evidence="1" type="ORF">CTEN0397_LOCUS13908</name>
</gene>